<dbReference type="PANTHER" id="PTHR33710:SF71">
    <property type="entry name" value="ENDONUCLEASE_EXONUCLEASE_PHOSPHATASE DOMAIN-CONTAINING PROTEIN"/>
    <property type="match status" value="1"/>
</dbReference>
<protein>
    <recommendedName>
        <fullName evidence="3">Endonuclease/exonuclease/phosphatase domain-containing protein</fullName>
    </recommendedName>
</protein>
<evidence type="ECO:0008006" key="3">
    <source>
        <dbReference type="Google" id="ProtNLM"/>
    </source>
</evidence>
<sequence length="187" mass="20980">MRGLGFDISQCFFVDAIDASGGLVVAWSPGVDASVFYHSNFCICTQINEVDFSYIMICVYISCHSVVRTAQLAHLRELCSALTLPYVIIDDFNTTLHMGEKDGGNPWNAAQSISLREFIQDLGLHDPGFLGDPFTWTNRRMGVACIRERLDRALCSQTWVDQFPETLVKHFTDQGSDHRALLLSDRP</sequence>
<dbReference type="InterPro" id="IPR036691">
    <property type="entry name" value="Endo/exonu/phosph_ase_sf"/>
</dbReference>
<dbReference type="AlphaFoldDB" id="A0AAV2GCU2"/>
<keyword evidence="2" id="KW-1185">Reference proteome</keyword>
<dbReference type="PANTHER" id="PTHR33710">
    <property type="entry name" value="BNAC02G09200D PROTEIN"/>
    <property type="match status" value="1"/>
</dbReference>
<gene>
    <name evidence="1" type="ORF">LTRI10_LOCUS47596</name>
</gene>
<dbReference type="SUPFAM" id="SSF56219">
    <property type="entry name" value="DNase I-like"/>
    <property type="match status" value="1"/>
</dbReference>
<reference evidence="1 2" key="1">
    <citation type="submission" date="2024-04" db="EMBL/GenBank/DDBJ databases">
        <authorList>
            <person name="Fracassetti M."/>
        </authorList>
    </citation>
    <scope>NUCLEOTIDE SEQUENCE [LARGE SCALE GENOMIC DNA]</scope>
</reference>
<dbReference type="EMBL" id="OZ034821">
    <property type="protein sequence ID" value="CAL1407964.1"/>
    <property type="molecule type" value="Genomic_DNA"/>
</dbReference>
<accession>A0AAV2GCU2</accession>
<evidence type="ECO:0000313" key="2">
    <source>
        <dbReference type="Proteomes" id="UP001497516"/>
    </source>
</evidence>
<dbReference type="Gene3D" id="3.60.10.10">
    <property type="entry name" value="Endonuclease/exonuclease/phosphatase"/>
    <property type="match status" value="1"/>
</dbReference>
<proteinExistence type="predicted"/>
<organism evidence="1 2">
    <name type="scientific">Linum trigynum</name>
    <dbReference type="NCBI Taxonomy" id="586398"/>
    <lineage>
        <taxon>Eukaryota</taxon>
        <taxon>Viridiplantae</taxon>
        <taxon>Streptophyta</taxon>
        <taxon>Embryophyta</taxon>
        <taxon>Tracheophyta</taxon>
        <taxon>Spermatophyta</taxon>
        <taxon>Magnoliopsida</taxon>
        <taxon>eudicotyledons</taxon>
        <taxon>Gunneridae</taxon>
        <taxon>Pentapetalae</taxon>
        <taxon>rosids</taxon>
        <taxon>fabids</taxon>
        <taxon>Malpighiales</taxon>
        <taxon>Linaceae</taxon>
        <taxon>Linum</taxon>
    </lineage>
</organism>
<name>A0AAV2GCU2_9ROSI</name>
<evidence type="ECO:0000313" key="1">
    <source>
        <dbReference type="EMBL" id="CAL1407964.1"/>
    </source>
</evidence>
<dbReference type="Proteomes" id="UP001497516">
    <property type="component" value="Chromosome 8"/>
</dbReference>